<feature type="region of interest" description="Disordered" evidence="1">
    <location>
        <begin position="113"/>
        <end position="137"/>
    </location>
</feature>
<proteinExistence type="predicted"/>
<gene>
    <name evidence="4" type="ORF">LTR97_002636</name>
</gene>
<reference evidence="4" key="1">
    <citation type="submission" date="2023-08" db="EMBL/GenBank/DDBJ databases">
        <title>Black Yeasts Isolated from many extreme environments.</title>
        <authorList>
            <person name="Coleine C."/>
            <person name="Stajich J.E."/>
            <person name="Selbmann L."/>
        </authorList>
    </citation>
    <scope>NUCLEOTIDE SEQUENCE</scope>
    <source>
        <strain evidence="4">CCFEE 5810</strain>
    </source>
</reference>
<feature type="transmembrane region" description="Helical" evidence="2">
    <location>
        <begin position="343"/>
        <end position="363"/>
    </location>
</feature>
<dbReference type="EMBL" id="JAVRQU010000003">
    <property type="protein sequence ID" value="KAK5705517.1"/>
    <property type="molecule type" value="Genomic_DNA"/>
</dbReference>
<evidence type="ECO:0000256" key="1">
    <source>
        <dbReference type="SAM" id="MobiDB-lite"/>
    </source>
</evidence>
<evidence type="ECO:0000313" key="4">
    <source>
        <dbReference type="EMBL" id="KAK5705517.1"/>
    </source>
</evidence>
<keyword evidence="2" id="KW-0472">Membrane</keyword>
<dbReference type="InterPro" id="IPR046529">
    <property type="entry name" value="DUF6594"/>
</dbReference>
<evidence type="ECO:0000256" key="2">
    <source>
        <dbReference type="SAM" id="Phobius"/>
    </source>
</evidence>
<accession>A0AAN7WI24</accession>
<sequence>MSISGVSSIGSFDYDLEKAVNPFPDRAESPRINGAGLSWRNSRPRPHSRNYSRPSPPSSIGSIDHGHSVRRHRSSDDLAHMRRAHTPQDVPQMPAGPMTTQVPVFAKKAVHNSMLRDPPPIPDTPPRIKQSRKSTGSMDVVEAAKRMPPSDWSSTRSLISMIREKADLEPTTFAQRVFEAGKPDLLYDLRTTKRMKDRRDGVLDLTTLQRMGQHVLQQKLVEQVKAVGDKGAWMEIGIRETLHDYCEAVRDLEYMEQCALRGTENDPFLISTKNPLQSRLLEESGLAFPDAKKQLPQYTPDRLQYTKRQSRIKQSLRRLMMSLTGGLALIAPFLIMLLVDGQLVRLICASGFTVAFAAAIVLASELGPDAVGLSTAAYAAALIVFVANNPPTYWNA</sequence>
<evidence type="ECO:0000313" key="5">
    <source>
        <dbReference type="Proteomes" id="UP001310594"/>
    </source>
</evidence>
<dbReference type="AlphaFoldDB" id="A0AAN7WI24"/>
<keyword evidence="2" id="KW-0812">Transmembrane</keyword>
<dbReference type="Pfam" id="PF20237">
    <property type="entry name" value="DUF6594"/>
    <property type="match status" value="1"/>
</dbReference>
<feature type="transmembrane region" description="Helical" evidence="2">
    <location>
        <begin position="370"/>
        <end position="387"/>
    </location>
</feature>
<evidence type="ECO:0000259" key="3">
    <source>
        <dbReference type="Pfam" id="PF20237"/>
    </source>
</evidence>
<dbReference type="Proteomes" id="UP001310594">
    <property type="component" value="Unassembled WGS sequence"/>
</dbReference>
<feature type="domain" description="DUF6594" evidence="3">
    <location>
        <begin position="269"/>
        <end position="382"/>
    </location>
</feature>
<feature type="transmembrane region" description="Helical" evidence="2">
    <location>
        <begin position="319"/>
        <end position="337"/>
    </location>
</feature>
<name>A0AAN7WI24_9PEZI</name>
<feature type="region of interest" description="Disordered" evidence="1">
    <location>
        <begin position="21"/>
        <end position="76"/>
    </location>
</feature>
<comment type="caution">
    <text evidence="4">The sequence shown here is derived from an EMBL/GenBank/DDBJ whole genome shotgun (WGS) entry which is preliminary data.</text>
</comment>
<protein>
    <recommendedName>
        <fullName evidence="3">DUF6594 domain-containing protein</fullName>
    </recommendedName>
</protein>
<organism evidence="4 5">
    <name type="scientific">Elasticomyces elasticus</name>
    <dbReference type="NCBI Taxonomy" id="574655"/>
    <lineage>
        <taxon>Eukaryota</taxon>
        <taxon>Fungi</taxon>
        <taxon>Dikarya</taxon>
        <taxon>Ascomycota</taxon>
        <taxon>Pezizomycotina</taxon>
        <taxon>Dothideomycetes</taxon>
        <taxon>Dothideomycetidae</taxon>
        <taxon>Mycosphaerellales</taxon>
        <taxon>Teratosphaeriaceae</taxon>
        <taxon>Elasticomyces</taxon>
    </lineage>
</organism>
<keyword evidence="2" id="KW-1133">Transmembrane helix</keyword>